<dbReference type="Gene3D" id="2.80.10.50">
    <property type="match status" value="1"/>
</dbReference>
<name>A0A926Z626_9CYAN</name>
<comment type="caution">
    <text evidence="3">The sequence shown here is derived from an EMBL/GenBank/DDBJ whole genome shotgun (WGS) entry which is preliminary data.</text>
</comment>
<feature type="signal peptide" evidence="1">
    <location>
        <begin position="1"/>
        <end position="19"/>
    </location>
</feature>
<feature type="chain" id="PRO_5038128709" evidence="1">
    <location>
        <begin position="20"/>
        <end position="115"/>
    </location>
</feature>
<evidence type="ECO:0000313" key="3">
    <source>
        <dbReference type="EMBL" id="MBD2150906.1"/>
    </source>
</evidence>
<evidence type="ECO:0000259" key="2">
    <source>
        <dbReference type="Pfam" id="PF00652"/>
    </source>
</evidence>
<accession>A0A926Z626</accession>
<dbReference type="Proteomes" id="UP000631421">
    <property type="component" value="Unassembled WGS sequence"/>
</dbReference>
<dbReference type="InterPro" id="IPR000772">
    <property type="entry name" value="Ricin_B_lectin"/>
</dbReference>
<organism evidence="3 4">
    <name type="scientific">Pseudanabaena cinerea FACHB-1277</name>
    <dbReference type="NCBI Taxonomy" id="2949581"/>
    <lineage>
        <taxon>Bacteria</taxon>
        <taxon>Bacillati</taxon>
        <taxon>Cyanobacteriota</taxon>
        <taxon>Cyanophyceae</taxon>
        <taxon>Pseudanabaenales</taxon>
        <taxon>Pseudanabaenaceae</taxon>
        <taxon>Pseudanabaena</taxon>
        <taxon>Pseudanabaena cinerea</taxon>
    </lineage>
</organism>
<gene>
    <name evidence="3" type="ORF">H6F44_12360</name>
</gene>
<protein>
    <submittedName>
        <fullName evidence="3">RICIN domain-containing protein</fullName>
    </submittedName>
</protein>
<reference evidence="3" key="1">
    <citation type="journal article" date="2015" name="ISME J.">
        <title>Draft Genome Sequence of Streptomyces incarnatus NRRL8089, which Produces the Nucleoside Antibiotic Sinefungin.</title>
        <authorList>
            <person name="Oshima K."/>
            <person name="Hattori M."/>
            <person name="Shimizu H."/>
            <person name="Fukuda K."/>
            <person name="Nemoto M."/>
            <person name="Inagaki K."/>
            <person name="Tamura T."/>
        </authorList>
    </citation>
    <scope>NUCLEOTIDE SEQUENCE</scope>
    <source>
        <strain evidence="3">FACHB-1277</strain>
    </source>
</reference>
<dbReference type="Pfam" id="PF00652">
    <property type="entry name" value="Ricin_B_lectin"/>
    <property type="match status" value="1"/>
</dbReference>
<dbReference type="CDD" id="cd00161">
    <property type="entry name" value="beta-trefoil_Ricin-like"/>
    <property type="match status" value="1"/>
</dbReference>
<dbReference type="AlphaFoldDB" id="A0A926Z626"/>
<dbReference type="PROSITE" id="PS50231">
    <property type="entry name" value="RICIN_B_LECTIN"/>
    <property type="match status" value="1"/>
</dbReference>
<dbReference type="EMBL" id="JACJPY010000036">
    <property type="protein sequence ID" value="MBD2150906.1"/>
    <property type="molecule type" value="Genomic_DNA"/>
</dbReference>
<sequence>MLGLVGILASVSLSPIALSQPANFPKKSYRLQTQFTGNERCLDIVNDGDNNQLTMADCGNYSGQLWSIKKAGAYYRLQTQFTGNRKCLDIVNDGDNNQLTMADCGNYSGQFWKIF</sequence>
<evidence type="ECO:0000313" key="4">
    <source>
        <dbReference type="Proteomes" id="UP000631421"/>
    </source>
</evidence>
<keyword evidence="1" id="KW-0732">Signal</keyword>
<proteinExistence type="predicted"/>
<keyword evidence="4" id="KW-1185">Reference proteome</keyword>
<feature type="domain" description="Ricin B lectin" evidence="2">
    <location>
        <begin position="34"/>
        <end position="113"/>
    </location>
</feature>
<evidence type="ECO:0000256" key="1">
    <source>
        <dbReference type="SAM" id="SignalP"/>
    </source>
</evidence>
<reference evidence="3" key="2">
    <citation type="submission" date="2020-08" db="EMBL/GenBank/DDBJ databases">
        <authorList>
            <person name="Chen M."/>
            <person name="Teng W."/>
            <person name="Zhao L."/>
            <person name="Hu C."/>
            <person name="Zhou Y."/>
            <person name="Han B."/>
            <person name="Song L."/>
            <person name="Shu W."/>
        </authorList>
    </citation>
    <scope>NUCLEOTIDE SEQUENCE</scope>
    <source>
        <strain evidence="3">FACHB-1277</strain>
    </source>
</reference>
<dbReference type="SUPFAM" id="SSF50370">
    <property type="entry name" value="Ricin B-like lectins"/>
    <property type="match status" value="1"/>
</dbReference>
<dbReference type="InterPro" id="IPR035992">
    <property type="entry name" value="Ricin_B-like_lectins"/>
</dbReference>